<dbReference type="EMBL" id="CAJVPQ010000841">
    <property type="protein sequence ID" value="CAG8514056.1"/>
    <property type="molecule type" value="Genomic_DNA"/>
</dbReference>
<proteinExistence type="predicted"/>
<sequence length="1018" mass="115558">MHLNTSHHRRFHCSLPIVVIAILIFSKFCVAYDTSLTHWEDPARKLYLFDSYTEKDGTLLIQFAHYNNFDQTCIDSEINLRIVFPDGTVKSLEFTDQVPDYNYCMLEKVFMNYFINKHLILITYFNGMDEATTIHTGMVIDLDGNILQFIELGIGIGNVNRNINEETGFMWTRLVNGTAIAWSRFAPMPSNPKQIIKIGSGFFSTPNQSSIIRSYDMFSSSDGGNGLILVTKPLKTSNDPVSDPAWEVYAIFMDKTASEISAPYLIYQSPIDWFNVEFGFCRKTANGQGYNCLMFIETVDAPKQPPLPKAKEVTNVQTTSMRYRLTFLTSGSVTSIKKLDMGKRPPNEKVDTFNVLFDGGFLVTYDLGDNKKNGMFLTQDGEYDGEWEGFNGDIIHYAYIESNDTMWGMFYQVDAANWTIMTNPLQYKHRNPNILETTPTDMTIRSKSLDSISIQYDKPILFSSGNISIYQVIDNFNDLLRQSYSGISGYASITDNTTVNIEVFPSTFNNPSAIYFVTVDDNFVSSKKFNEAIMGINKRIWFLNTSMQEPDPCKCKLRDDLYLANQLGRNSYIEFLLLSASASVLLRLNAVGTKYLKYLDSDEVSIFYNELMNEFSEIIPIERSRLSDTGKFQNDPFDSNNFVLMQVRILQPDERTKPCAKDIVGVLDSLVKNKYSTLISRFPLSSMLDEKYGVVLTPEGWSLQMKMGLIFILGGALLVTIVFFIFRYRNPNSASSLYIPSILFLIGPTGFNAILALYIILKEQSTNESFRKWFMANTKVVSLLTILASADVGVLNIITSKLAGLSYFCAPMSKEAEIKVFWGSFINIFLEDLPQFVIRIIYLQHNSIIYDPIPVIALISAGISILFSLIGRGFDALFYKIPFSERSGTGKEFKNDEKFSSADDNVSKSSNCKKNVSSNEVSNNVIRRVVVSDYDSDIKVEIPDEYNNDMKEIEIIDDNNDMKEVKRIDDNDNVTKDDNIKGVEIPDDNDKKVETHDVNNNDIKDDVIEAEMPQEKKK</sequence>
<protein>
    <submittedName>
        <fullName evidence="3">15666_t:CDS:1</fullName>
    </submittedName>
</protein>
<organism evidence="3 4">
    <name type="scientific">Funneliformis caledonium</name>
    <dbReference type="NCBI Taxonomy" id="1117310"/>
    <lineage>
        <taxon>Eukaryota</taxon>
        <taxon>Fungi</taxon>
        <taxon>Fungi incertae sedis</taxon>
        <taxon>Mucoromycota</taxon>
        <taxon>Glomeromycotina</taxon>
        <taxon>Glomeromycetes</taxon>
        <taxon>Glomerales</taxon>
        <taxon>Glomeraceae</taxon>
        <taxon>Funneliformis</taxon>
    </lineage>
</organism>
<evidence type="ECO:0000313" key="3">
    <source>
        <dbReference type="EMBL" id="CAG8514056.1"/>
    </source>
</evidence>
<dbReference type="OrthoDB" id="2417740at2759"/>
<accession>A0A9N9F770</accession>
<evidence type="ECO:0000256" key="1">
    <source>
        <dbReference type="SAM" id="MobiDB-lite"/>
    </source>
</evidence>
<gene>
    <name evidence="3" type="ORF">FCALED_LOCUS4349</name>
</gene>
<feature type="transmembrane region" description="Helical" evidence="2">
    <location>
        <begin position="848"/>
        <end position="870"/>
    </location>
</feature>
<keyword evidence="2" id="KW-0812">Transmembrane</keyword>
<comment type="caution">
    <text evidence="3">The sequence shown here is derived from an EMBL/GenBank/DDBJ whole genome shotgun (WGS) entry which is preliminary data.</text>
</comment>
<feature type="transmembrane region" description="Helical" evidence="2">
    <location>
        <begin position="820"/>
        <end position="842"/>
    </location>
</feature>
<keyword evidence="4" id="KW-1185">Reference proteome</keyword>
<evidence type="ECO:0000313" key="4">
    <source>
        <dbReference type="Proteomes" id="UP000789570"/>
    </source>
</evidence>
<keyword evidence="2" id="KW-0472">Membrane</keyword>
<evidence type="ECO:0000256" key="2">
    <source>
        <dbReference type="SAM" id="Phobius"/>
    </source>
</evidence>
<dbReference type="AlphaFoldDB" id="A0A9N9F770"/>
<name>A0A9N9F770_9GLOM</name>
<feature type="transmembrane region" description="Helical" evidence="2">
    <location>
        <begin position="738"/>
        <end position="760"/>
    </location>
</feature>
<feature type="compositionally biased region" description="Basic and acidic residues" evidence="1">
    <location>
        <begin position="988"/>
        <end position="1002"/>
    </location>
</feature>
<keyword evidence="2" id="KW-1133">Transmembrane helix</keyword>
<feature type="transmembrane region" description="Helical" evidence="2">
    <location>
        <begin position="780"/>
        <end position="799"/>
    </location>
</feature>
<feature type="transmembrane region" description="Helical" evidence="2">
    <location>
        <begin position="707"/>
        <end position="726"/>
    </location>
</feature>
<feature type="region of interest" description="Disordered" evidence="1">
    <location>
        <begin position="971"/>
        <end position="1002"/>
    </location>
</feature>
<dbReference type="Proteomes" id="UP000789570">
    <property type="component" value="Unassembled WGS sequence"/>
</dbReference>
<feature type="compositionally biased region" description="Basic and acidic residues" evidence="1">
    <location>
        <begin position="971"/>
        <end position="981"/>
    </location>
</feature>
<reference evidence="3" key="1">
    <citation type="submission" date="2021-06" db="EMBL/GenBank/DDBJ databases">
        <authorList>
            <person name="Kallberg Y."/>
            <person name="Tangrot J."/>
            <person name="Rosling A."/>
        </authorList>
    </citation>
    <scope>NUCLEOTIDE SEQUENCE</scope>
    <source>
        <strain evidence="3">UK204</strain>
    </source>
</reference>